<dbReference type="EMBL" id="JAWJYN010000001">
    <property type="protein sequence ID" value="MDZ8161290.1"/>
    <property type="molecule type" value="Genomic_DNA"/>
</dbReference>
<gene>
    <name evidence="2" type="ORF">R2Q92_05525</name>
</gene>
<feature type="compositionally biased region" description="Basic and acidic residues" evidence="1">
    <location>
        <begin position="7"/>
        <end position="20"/>
    </location>
</feature>
<evidence type="ECO:0000313" key="2">
    <source>
        <dbReference type="EMBL" id="MDZ8161290.1"/>
    </source>
</evidence>
<protein>
    <recommendedName>
        <fullName evidence="4">KTSC domain-containing protein</fullName>
    </recommendedName>
</protein>
<evidence type="ECO:0000256" key="1">
    <source>
        <dbReference type="SAM" id="MobiDB-lite"/>
    </source>
</evidence>
<evidence type="ECO:0008006" key="4">
    <source>
        <dbReference type="Google" id="ProtNLM"/>
    </source>
</evidence>
<feature type="compositionally biased region" description="Basic and acidic residues" evidence="1">
    <location>
        <begin position="73"/>
        <end position="84"/>
    </location>
</feature>
<comment type="caution">
    <text evidence="2">The sequence shown here is derived from an EMBL/GenBank/DDBJ whole genome shotgun (WGS) entry which is preliminary data.</text>
</comment>
<evidence type="ECO:0000313" key="3">
    <source>
        <dbReference type="Proteomes" id="UP001291912"/>
    </source>
</evidence>
<feature type="region of interest" description="Disordered" evidence="1">
    <location>
        <begin position="56"/>
        <end position="84"/>
    </location>
</feature>
<proteinExistence type="predicted"/>
<keyword evidence="3" id="KW-1185">Reference proteome</keyword>
<feature type="region of interest" description="Disordered" evidence="1">
    <location>
        <begin position="1"/>
        <end position="20"/>
    </location>
</feature>
<reference evidence="2 3" key="1">
    <citation type="submission" date="2023-10" db="EMBL/GenBank/DDBJ databases">
        <title>Microbacterium xanthum sp. nov., isolated from seaweed.</title>
        <authorList>
            <person name="Lee S.D."/>
        </authorList>
    </citation>
    <scope>NUCLEOTIDE SEQUENCE [LARGE SCALE GENOMIC DNA]</scope>
    <source>
        <strain evidence="2 3">KCTC 19124</strain>
    </source>
</reference>
<dbReference type="Proteomes" id="UP001291912">
    <property type="component" value="Unassembled WGS sequence"/>
</dbReference>
<sequence length="84" mass="9567">MTALAHPSDRDLTRDHMPHDHVEVRLTARDARGFSYDYGTFRAPVDTVEEVLAMLSGGGRRPDPPARPSFLPDEIRELLRREPE</sequence>
<name>A0ABU5N5E4_9MICO</name>
<organism evidence="2 3">
    <name type="scientific">Microbacterium aquimaris</name>
    <dbReference type="NCBI Taxonomy" id="459816"/>
    <lineage>
        <taxon>Bacteria</taxon>
        <taxon>Bacillati</taxon>
        <taxon>Actinomycetota</taxon>
        <taxon>Actinomycetes</taxon>
        <taxon>Micrococcales</taxon>
        <taxon>Microbacteriaceae</taxon>
        <taxon>Microbacterium</taxon>
    </lineage>
</organism>
<accession>A0ABU5N5E4</accession>
<dbReference type="RefSeq" id="WP_194423928.1">
    <property type="nucleotide sequence ID" value="NZ_BAAAPT010000001.1"/>
</dbReference>